<dbReference type="EMBL" id="AP025592">
    <property type="protein sequence ID" value="BDG10798.1"/>
    <property type="molecule type" value="Genomic_DNA"/>
</dbReference>
<feature type="domain" description="Gfo/Idh/MocA-like oxidoreductase C-terminal" evidence="2">
    <location>
        <begin position="51"/>
        <end position="120"/>
    </location>
</feature>
<gene>
    <name evidence="3" type="ORF">AMPC_39110</name>
</gene>
<reference evidence="4" key="1">
    <citation type="journal article" date="2022" name="Int. J. Syst. Evol. Microbiol.">
        <title>Anaeromyxobacter oryzae sp. nov., Anaeromyxobacter diazotrophicus sp. nov. and Anaeromyxobacter paludicola sp. nov., isolated from paddy soils.</title>
        <authorList>
            <person name="Itoh H."/>
            <person name="Xu Z."/>
            <person name="Mise K."/>
            <person name="Masuda Y."/>
            <person name="Ushijima N."/>
            <person name="Hayakawa C."/>
            <person name="Shiratori Y."/>
            <person name="Senoo K."/>
        </authorList>
    </citation>
    <scope>NUCLEOTIDE SEQUENCE [LARGE SCALE GENOMIC DNA]</scope>
    <source>
        <strain evidence="4">Red630</strain>
    </source>
</reference>
<name>A0ABM7XFY3_9BACT</name>
<organism evidence="3 4">
    <name type="scientific">Anaeromyxobacter paludicola</name>
    <dbReference type="NCBI Taxonomy" id="2918171"/>
    <lineage>
        <taxon>Bacteria</taxon>
        <taxon>Pseudomonadati</taxon>
        <taxon>Myxococcota</taxon>
        <taxon>Myxococcia</taxon>
        <taxon>Myxococcales</taxon>
        <taxon>Cystobacterineae</taxon>
        <taxon>Anaeromyxobacteraceae</taxon>
        <taxon>Anaeromyxobacter</taxon>
    </lineage>
</organism>
<proteinExistence type="predicted"/>
<evidence type="ECO:0000256" key="1">
    <source>
        <dbReference type="SAM" id="MobiDB-lite"/>
    </source>
</evidence>
<dbReference type="SUPFAM" id="SSF55347">
    <property type="entry name" value="Glyceraldehyde-3-phosphate dehydrogenase-like, C-terminal domain"/>
    <property type="match status" value="1"/>
</dbReference>
<feature type="compositionally biased region" description="Basic and acidic residues" evidence="1">
    <location>
        <begin position="116"/>
        <end position="145"/>
    </location>
</feature>
<feature type="region of interest" description="Disordered" evidence="1">
    <location>
        <begin position="116"/>
        <end position="153"/>
    </location>
</feature>
<protein>
    <recommendedName>
        <fullName evidence="2">Gfo/Idh/MocA-like oxidoreductase C-terminal domain-containing protein</fullName>
    </recommendedName>
</protein>
<evidence type="ECO:0000313" key="4">
    <source>
        <dbReference type="Proteomes" id="UP001162734"/>
    </source>
</evidence>
<accession>A0ABM7XFY3</accession>
<dbReference type="Gene3D" id="3.40.50.720">
    <property type="entry name" value="NAD(P)-binding Rossmann-like Domain"/>
    <property type="match status" value="1"/>
</dbReference>
<sequence>MHEAWSALLRFPEERLAAFTCSFGAAATGNYRLVCTQGELHLDPAYEYVGELVRYLSLGEKKTSRKPYRQKDQFAPELLHFSDCILRDREPEPSGWEGLADVRVIEAVLRSAREHRPVNVEPVERTRHPSRELEQRLPAVEKPETVDVQAPSE</sequence>
<dbReference type="Pfam" id="PF02894">
    <property type="entry name" value="GFO_IDH_MocA_C"/>
    <property type="match status" value="1"/>
</dbReference>
<dbReference type="RefSeq" id="WP_248343358.1">
    <property type="nucleotide sequence ID" value="NZ_AP025592.1"/>
</dbReference>
<dbReference type="InterPro" id="IPR004104">
    <property type="entry name" value="Gfo/Idh/MocA-like_OxRdtase_C"/>
</dbReference>
<keyword evidence="4" id="KW-1185">Reference proteome</keyword>
<dbReference type="Proteomes" id="UP001162734">
    <property type="component" value="Chromosome"/>
</dbReference>
<evidence type="ECO:0000313" key="3">
    <source>
        <dbReference type="EMBL" id="BDG10798.1"/>
    </source>
</evidence>
<evidence type="ECO:0000259" key="2">
    <source>
        <dbReference type="Pfam" id="PF02894"/>
    </source>
</evidence>
<dbReference type="Gene3D" id="3.30.360.10">
    <property type="entry name" value="Dihydrodipicolinate Reductase, domain 2"/>
    <property type="match status" value="1"/>
</dbReference>